<name>A0A937USK2_9ACTN</name>
<dbReference type="Gene3D" id="3.30.565.10">
    <property type="entry name" value="Histidine kinase-like ATPase, C-terminal domain"/>
    <property type="match status" value="1"/>
</dbReference>
<dbReference type="SUPFAM" id="SSF55874">
    <property type="entry name" value="ATPase domain of HSP90 chaperone/DNA topoisomerase II/histidine kinase"/>
    <property type="match status" value="1"/>
</dbReference>
<sequence length="197" mass="21090">MNFPAAVAPQPTAHARVKAQQFAATITAPALARRETAQLLNQWGISDLIDTTSLLVSELVTNAVQATEAMGRFPNAIVTIRTSWAATSLIVEVWDRNPRPPILRAPDLDSDGGRGLHIVESLSLSAAYYPSPTGQGKVTWCQIEAPVAAEPGESAAPLPHRSPSVARADPDAYFDDLVVLRRVLAGLRALDTHLPSE</sequence>
<dbReference type="AlphaFoldDB" id="A0A937USK2"/>
<dbReference type="InterPro" id="IPR003594">
    <property type="entry name" value="HATPase_dom"/>
</dbReference>
<dbReference type="GO" id="GO:0004674">
    <property type="term" value="F:protein serine/threonine kinase activity"/>
    <property type="evidence" value="ECO:0007669"/>
    <property type="project" value="UniProtKB-KW"/>
</dbReference>
<evidence type="ECO:0000259" key="2">
    <source>
        <dbReference type="Pfam" id="PF13581"/>
    </source>
</evidence>
<protein>
    <submittedName>
        <fullName evidence="3">ATP-binding protein</fullName>
    </submittedName>
</protein>
<reference evidence="3" key="1">
    <citation type="submission" date="2020-12" db="EMBL/GenBank/DDBJ databases">
        <title>Genomic characterization of non-nitrogen-fixing Frankia strains.</title>
        <authorList>
            <person name="Carlos-Shanley C."/>
            <person name="Guerra T."/>
            <person name="Hahn D."/>
        </authorList>
    </citation>
    <scope>NUCLEOTIDE SEQUENCE</scope>
    <source>
        <strain evidence="3">CN6</strain>
    </source>
</reference>
<dbReference type="RefSeq" id="WP_203003908.1">
    <property type="nucleotide sequence ID" value="NZ_JADWYU010000175.1"/>
</dbReference>
<feature type="domain" description="Histidine kinase/HSP90-like ATPase" evidence="2">
    <location>
        <begin position="23"/>
        <end position="136"/>
    </location>
</feature>
<proteinExistence type="predicted"/>
<keyword evidence="1" id="KW-0808">Transferase</keyword>
<keyword evidence="4" id="KW-1185">Reference proteome</keyword>
<dbReference type="EMBL" id="JAEACQ010000342">
    <property type="protein sequence ID" value="MBL7632582.1"/>
    <property type="molecule type" value="Genomic_DNA"/>
</dbReference>
<dbReference type="InterPro" id="IPR050267">
    <property type="entry name" value="Anti-sigma-factor_SerPK"/>
</dbReference>
<keyword evidence="1" id="KW-0723">Serine/threonine-protein kinase</keyword>
<dbReference type="InterPro" id="IPR036890">
    <property type="entry name" value="HATPase_C_sf"/>
</dbReference>
<dbReference type="PANTHER" id="PTHR35526">
    <property type="entry name" value="ANTI-SIGMA-F FACTOR RSBW-RELATED"/>
    <property type="match status" value="1"/>
</dbReference>
<keyword evidence="1" id="KW-0418">Kinase</keyword>
<evidence type="ECO:0000256" key="1">
    <source>
        <dbReference type="ARBA" id="ARBA00022527"/>
    </source>
</evidence>
<evidence type="ECO:0000313" key="4">
    <source>
        <dbReference type="Proteomes" id="UP000604475"/>
    </source>
</evidence>
<accession>A0A937USK2</accession>
<dbReference type="GO" id="GO:0005524">
    <property type="term" value="F:ATP binding"/>
    <property type="evidence" value="ECO:0007669"/>
    <property type="project" value="UniProtKB-KW"/>
</dbReference>
<keyword evidence="3" id="KW-0067">ATP-binding</keyword>
<organism evidence="3 4">
    <name type="scientific">Frankia nepalensis</name>
    <dbReference type="NCBI Taxonomy" id="1836974"/>
    <lineage>
        <taxon>Bacteria</taxon>
        <taxon>Bacillati</taxon>
        <taxon>Actinomycetota</taxon>
        <taxon>Actinomycetes</taxon>
        <taxon>Frankiales</taxon>
        <taxon>Frankiaceae</taxon>
        <taxon>Frankia</taxon>
    </lineage>
</organism>
<gene>
    <name evidence="3" type="ORF">I7412_36610</name>
</gene>
<dbReference type="CDD" id="cd16936">
    <property type="entry name" value="HATPase_RsbW-like"/>
    <property type="match status" value="1"/>
</dbReference>
<dbReference type="Proteomes" id="UP000604475">
    <property type="component" value="Unassembled WGS sequence"/>
</dbReference>
<evidence type="ECO:0000313" key="3">
    <source>
        <dbReference type="EMBL" id="MBL7632582.1"/>
    </source>
</evidence>
<dbReference type="Pfam" id="PF13581">
    <property type="entry name" value="HATPase_c_2"/>
    <property type="match status" value="1"/>
</dbReference>
<comment type="caution">
    <text evidence="3">The sequence shown here is derived from an EMBL/GenBank/DDBJ whole genome shotgun (WGS) entry which is preliminary data.</text>
</comment>
<keyword evidence="3" id="KW-0547">Nucleotide-binding</keyword>
<dbReference type="PANTHER" id="PTHR35526:SF3">
    <property type="entry name" value="ANTI-SIGMA-F FACTOR RSBW"/>
    <property type="match status" value="1"/>
</dbReference>